<protein>
    <submittedName>
        <fullName evidence="9">Uncharacterized protein</fullName>
    </submittedName>
</protein>
<dbReference type="InterPro" id="IPR011993">
    <property type="entry name" value="PH-like_dom_sf"/>
</dbReference>
<gene>
    <name evidence="9" type="ORF">XAT740_LOCUS2278</name>
</gene>
<evidence type="ECO:0000256" key="4">
    <source>
        <dbReference type="ARBA" id="ARBA00022842"/>
    </source>
</evidence>
<dbReference type="InterPro" id="IPR042108">
    <property type="entry name" value="GTPase_HflX_N_sf"/>
</dbReference>
<dbReference type="InterPro" id="IPR010569">
    <property type="entry name" value="Myotubularin-like_Pase_dom"/>
</dbReference>
<dbReference type="PROSITE" id="PS51339">
    <property type="entry name" value="PPASE_MYOTUBULARIN"/>
    <property type="match status" value="1"/>
</dbReference>
<dbReference type="Gene3D" id="2.30.29.30">
    <property type="entry name" value="Pleckstrin-homology domain (PH domain)/Phosphotyrosine-binding domain (PTB)"/>
    <property type="match status" value="1"/>
</dbReference>
<dbReference type="InterPro" id="IPR025121">
    <property type="entry name" value="GTPase_HflX_N"/>
</dbReference>
<dbReference type="AlphaFoldDB" id="A0A813RWF8"/>
<dbReference type="InterPro" id="IPR006073">
    <property type="entry name" value="GTP-bd"/>
</dbReference>
<dbReference type="GO" id="GO:0005737">
    <property type="term" value="C:cytoplasm"/>
    <property type="evidence" value="ECO:0007669"/>
    <property type="project" value="TreeGrafter"/>
</dbReference>
<dbReference type="GO" id="GO:0043022">
    <property type="term" value="F:ribosome binding"/>
    <property type="evidence" value="ECO:0007669"/>
    <property type="project" value="TreeGrafter"/>
</dbReference>
<keyword evidence="3" id="KW-0547">Nucleotide-binding</keyword>
<comment type="caution">
    <text evidence="9">The sequence shown here is derived from an EMBL/GenBank/DDBJ whole genome shotgun (WGS) entry which is preliminary data.</text>
</comment>
<feature type="compositionally biased region" description="Low complexity" evidence="6">
    <location>
        <begin position="214"/>
        <end position="228"/>
    </location>
</feature>
<dbReference type="Gene3D" id="3.40.50.11060">
    <property type="entry name" value="GTPase HflX, N-terminal domain"/>
    <property type="match status" value="1"/>
</dbReference>
<dbReference type="InterPro" id="IPR030394">
    <property type="entry name" value="G_HFLX_dom"/>
</dbReference>
<dbReference type="SUPFAM" id="SSF50729">
    <property type="entry name" value="PH domain-like"/>
    <property type="match status" value="1"/>
</dbReference>
<feature type="compositionally biased region" description="Polar residues" evidence="6">
    <location>
        <begin position="9"/>
        <end position="24"/>
    </location>
</feature>
<dbReference type="Gene3D" id="3.40.50.300">
    <property type="entry name" value="P-loop containing nucleotide triphosphate hydrolases"/>
    <property type="match status" value="1"/>
</dbReference>
<dbReference type="PROSITE" id="PS51705">
    <property type="entry name" value="G_HFLX"/>
    <property type="match status" value="1"/>
</dbReference>
<dbReference type="CDD" id="cd01878">
    <property type="entry name" value="HflX"/>
    <property type="match status" value="1"/>
</dbReference>
<name>A0A813RWF8_ADIRI</name>
<keyword evidence="4" id="KW-0460">Magnesium</keyword>
<evidence type="ECO:0000313" key="9">
    <source>
        <dbReference type="EMBL" id="CAF0786917.1"/>
    </source>
</evidence>
<dbReference type="Pfam" id="PF13167">
    <property type="entry name" value="GTP-bdg_N"/>
    <property type="match status" value="1"/>
</dbReference>
<evidence type="ECO:0000256" key="2">
    <source>
        <dbReference type="ARBA" id="ARBA00022723"/>
    </source>
</evidence>
<dbReference type="InterPro" id="IPR029021">
    <property type="entry name" value="Prot-tyrosine_phosphatase-like"/>
</dbReference>
<feature type="region of interest" description="Disordered" evidence="6">
    <location>
        <begin position="1"/>
        <end position="36"/>
    </location>
</feature>
<sequence length="1227" mass="141173">MSFHRNTIRTRSISTGPHQSSRFYSNEPESDGSSRIDHIPSILPEIAKIVRKLLPQETPLHVHVRNVEYAENGCQRLNGTLYMTIFRLIFAPDNDLDSNNLIASGNRYIGEYDIPLASIYRIIVAPVDSRSGFRSFLNENQIQSETRSFTIITRDFRNLTFSKCSVTKSNSLGSKQQTSTSQMEKYINSLQIQYRCQYKEQLYLFHLIQKPPSNNLNSRPSRSRALSPITSSSSGRSADDDIVDFCLSNDERIKSYITYQDWNDELYAANERQWVVNHTKFDKSYIARTEGPYVRLITLNESENLDQLIWHWTHTSDASIDHRQQYKRGQMQYMLITVPDIGEITVAGDPFRRNDTDASLTYSHHYIHERTFHRYNLAKFPCNLKRLQTTYEKLIEICAMSCDDDNEKWLTKLQACKWLKYVSKALHGAASLAKLLNCKHIELAGSDTDNNCLMASLIQIFLRPRCRTIKGFCELIVREWIVRGHPFRERFGQVSSDVYGSPAQEVGSLFLKKDFLQKKPISFQAPVFLLFLDCVYQLINQNPFAFEFTEYLLLELYHNVCYCYQHTFAFNSVLERLDAISNCSKSILILSAFDFSLYLLPDIVRLLKNHATLIVPPRSSTSISHTRSKSSTEQSPGRIIYRLEKPKPPDYVRQNSLPSPMLDSEYYEYDNIEAPQTFIHDFQVDWRIFNITLWSKCYCRYDQNYFPNLFERQLSFEISCLQDDIKHLRTKSRRQPPIDSFHSIFHANSWHPQMLETHIFTHLSTIKSCIRSFSRSTRLYSKEFVDRHLQTLIDDHEFASASSALLHIRSSGHRVYIIQPSMKFKARGRQSTTADLQLAESISLIHTLNKWRVVGHGIYTLKTSGSQRYLYGKGNIEKITEEVRQCQATAVFVSIDRLSLVQIDGLTEKFRVPVYDRYSIVLQIFKNHAQSGAAKLQVALAEIPLLRYRKNDSELFKDRERNLRAEVMKLEEHRKLIKRRRVSMDIPTVAVVGYTNAGKTSLIKALSKDASLQPKNQLFATLDVTTHAGTLSNALNVLYVDTVGFIADIPTTLIEAFRATLNDAIDAHLLVHVCDISHPDYLVQRKIVIQTLNELNVSPAKMQSMITVFNKSDLLEKEVTSSEQFNSEKNSGLFVSCNTGQGLDRLIETIQNKLMVASERVSCQYRVLQGGQLYQTLADGNICSIESMTVDENDSQFIHLKCLFSKSGYAKFQSRYPGAAKYQVSTD</sequence>
<dbReference type="GO" id="GO:0046872">
    <property type="term" value="F:metal ion binding"/>
    <property type="evidence" value="ECO:0007669"/>
    <property type="project" value="UniProtKB-KW"/>
</dbReference>
<dbReference type="Proteomes" id="UP000663828">
    <property type="component" value="Unassembled WGS sequence"/>
</dbReference>
<dbReference type="GO" id="GO:0005525">
    <property type="term" value="F:GTP binding"/>
    <property type="evidence" value="ECO:0007669"/>
    <property type="project" value="UniProtKB-KW"/>
</dbReference>
<dbReference type="Pfam" id="PF01926">
    <property type="entry name" value="MMR_HSR1"/>
    <property type="match status" value="1"/>
</dbReference>
<keyword evidence="10" id="KW-1185">Reference proteome</keyword>
<dbReference type="FunFam" id="3.40.50.300:FF:000886">
    <property type="entry name" value="Putative GTP-binding protein 6"/>
    <property type="match status" value="1"/>
</dbReference>
<dbReference type="Pfam" id="PF06602">
    <property type="entry name" value="Myotub-related"/>
    <property type="match status" value="1"/>
</dbReference>
<evidence type="ECO:0000313" key="10">
    <source>
        <dbReference type="Proteomes" id="UP000663828"/>
    </source>
</evidence>
<comment type="similarity">
    <text evidence="1">Belongs to the protein-tyrosine phosphatase family. Non-receptor class myotubularin subfamily.</text>
</comment>
<proteinExistence type="inferred from homology"/>
<dbReference type="SUPFAM" id="SSF52799">
    <property type="entry name" value="(Phosphotyrosine protein) phosphatases II"/>
    <property type="match status" value="1"/>
</dbReference>
<evidence type="ECO:0000256" key="3">
    <source>
        <dbReference type="ARBA" id="ARBA00022741"/>
    </source>
</evidence>
<keyword evidence="5" id="KW-0342">GTP-binding</keyword>
<accession>A0A813RWF8</accession>
<feature type="domain" description="Hflx-type G" evidence="8">
    <location>
        <begin position="987"/>
        <end position="1158"/>
    </location>
</feature>
<dbReference type="SUPFAM" id="SSF52540">
    <property type="entry name" value="P-loop containing nucleoside triphosphate hydrolases"/>
    <property type="match status" value="1"/>
</dbReference>
<evidence type="ECO:0000256" key="1">
    <source>
        <dbReference type="ARBA" id="ARBA00007471"/>
    </source>
</evidence>
<keyword evidence="2" id="KW-0479">Metal-binding</keyword>
<organism evidence="9 10">
    <name type="scientific">Adineta ricciae</name>
    <name type="common">Rotifer</name>
    <dbReference type="NCBI Taxonomy" id="249248"/>
    <lineage>
        <taxon>Eukaryota</taxon>
        <taxon>Metazoa</taxon>
        <taxon>Spiralia</taxon>
        <taxon>Gnathifera</taxon>
        <taxon>Rotifera</taxon>
        <taxon>Eurotatoria</taxon>
        <taxon>Bdelloidea</taxon>
        <taxon>Adinetida</taxon>
        <taxon>Adinetidae</taxon>
        <taxon>Adineta</taxon>
    </lineage>
</organism>
<evidence type="ECO:0000259" key="8">
    <source>
        <dbReference type="PROSITE" id="PS51705"/>
    </source>
</evidence>
<evidence type="ECO:0000256" key="6">
    <source>
        <dbReference type="SAM" id="MobiDB-lite"/>
    </source>
</evidence>
<dbReference type="InterPro" id="IPR016496">
    <property type="entry name" value="GTPase_HflX"/>
</dbReference>
<evidence type="ECO:0000256" key="5">
    <source>
        <dbReference type="ARBA" id="ARBA00023134"/>
    </source>
</evidence>
<evidence type="ECO:0000259" key="7">
    <source>
        <dbReference type="PROSITE" id="PS51339"/>
    </source>
</evidence>
<dbReference type="PANTHER" id="PTHR10229">
    <property type="entry name" value="GTP-BINDING PROTEIN HFLX"/>
    <property type="match status" value="1"/>
</dbReference>
<dbReference type="InterPro" id="IPR027417">
    <property type="entry name" value="P-loop_NTPase"/>
</dbReference>
<dbReference type="PANTHER" id="PTHR10229:SF0">
    <property type="entry name" value="GTP-BINDING PROTEIN 6-RELATED"/>
    <property type="match status" value="1"/>
</dbReference>
<feature type="domain" description="Myotubularin phosphatase" evidence="7">
    <location>
        <begin position="146"/>
        <end position="698"/>
    </location>
</feature>
<reference evidence="9" key="1">
    <citation type="submission" date="2021-02" db="EMBL/GenBank/DDBJ databases">
        <authorList>
            <person name="Nowell W R."/>
        </authorList>
    </citation>
    <scope>NUCLEOTIDE SEQUENCE</scope>
</reference>
<feature type="region of interest" description="Disordered" evidence="6">
    <location>
        <begin position="214"/>
        <end position="237"/>
    </location>
</feature>
<dbReference type="EMBL" id="CAJNOR010000077">
    <property type="protein sequence ID" value="CAF0786917.1"/>
    <property type="molecule type" value="Genomic_DNA"/>
</dbReference>